<dbReference type="InterPro" id="IPR007221">
    <property type="entry name" value="MreC"/>
</dbReference>
<dbReference type="PANTHER" id="PTHR34138:SF1">
    <property type="entry name" value="CELL SHAPE-DETERMINING PROTEIN MREC"/>
    <property type="match status" value="1"/>
</dbReference>
<evidence type="ECO:0000256" key="5">
    <source>
        <dbReference type="PIRNR" id="PIRNR038471"/>
    </source>
</evidence>
<evidence type="ECO:0000313" key="8">
    <source>
        <dbReference type="EMBL" id="PAF23992.1"/>
    </source>
</evidence>
<sequence length="293" mass="33072">MRSFFSNKKLIVLLVSIIILVALIGFSMNRDRDLSEPEQIMRDAIGWVQNVFARPAHFVGDIYENIQEIFDVYNENQLLRARLEEYTQISVERDLLKEENARLVDMLGIDETLNDYDQISAVVINRSPDAWEQYVGLNRGQTDEVTADMAVVDSRGGLIGKVSRTSKFTSYVQLLSDNDPTNRVSAQVVLEDDTAVGFIEGYDEENDLLIMRKVDVESEIEEGQTVTTSGLGDVYPAGLLIGEVDHTEADEYGLSQNVYIRPTADFSALDYVFIVQRHLPSMDEELLEEGEAE</sequence>
<evidence type="ECO:0000313" key="7">
    <source>
        <dbReference type="EMBL" id="PAE89474.1"/>
    </source>
</evidence>
<dbReference type="Proteomes" id="UP000216207">
    <property type="component" value="Unassembled WGS sequence"/>
</dbReference>
<gene>
    <name evidence="7" type="primary">mreC</name>
    <name evidence="8" type="ORF">CHH61_21000</name>
    <name evidence="7" type="ORF">CHH72_07500</name>
</gene>
<protein>
    <recommendedName>
        <fullName evidence="2 5">Cell shape-determining protein MreC</fullName>
    </recommendedName>
    <alternativeName>
        <fullName evidence="4 5">Cell shape protein MreC</fullName>
    </alternativeName>
</protein>
<evidence type="ECO:0000256" key="1">
    <source>
        <dbReference type="ARBA" id="ARBA00009369"/>
    </source>
</evidence>
<evidence type="ECO:0000313" key="9">
    <source>
        <dbReference type="Proteomes" id="UP000216133"/>
    </source>
</evidence>
<evidence type="ECO:0000259" key="6">
    <source>
        <dbReference type="Pfam" id="PF04085"/>
    </source>
</evidence>
<dbReference type="RefSeq" id="WP_011247456.1">
    <property type="nucleotide sequence ID" value="NZ_BOQQ01000002.1"/>
</dbReference>
<evidence type="ECO:0000313" key="10">
    <source>
        <dbReference type="Proteomes" id="UP000216207"/>
    </source>
</evidence>
<dbReference type="AlphaFoldDB" id="A0A268P146"/>
<dbReference type="NCBIfam" id="TIGR00219">
    <property type="entry name" value="mreC"/>
    <property type="match status" value="1"/>
</dbReference>
<dbReference type="InterPro" id="IPR042177">
    <property type="entry name" value="Cell/Rod_1"/>
</dbReference>
<dbReference type="Gene3D" id="2.40.10.340">
    <property type="entry name" value="Rod shape-determining protein MreC, domain 1"/>
    <property type="match status" value="1"/>
</dbReference>
<evidence type="ECO:0000256" key="2">
    <source>
        <dbReference type="ARBA" id="ARBA00013855"/>
    </source>
</evidence>
<dbReference type="GO" id="GO:0005886">
    <property type="term" value="C:plasma membrane"/>
    <property type="evidence" value="ECO:0007669"/>
    <property type="project" value="TreeGrafter"/>
</dbReference>
<comment type="function">
    <text evidence="5">Involved in formation and maintenance of cell shape.</text>
</comment>
<dbReference type="EMBL" id="NPBS01000132">
    <property type="protein sequence ID" value="PAF23992.1"/>
    <property type="molecule type" value="Genomic_DNA"/>
</dbReference>
<comment type="caution">
    <text evidence="7">The sequence shown here is derived from an EMBL/GenBank/DDBJ whole genome shotgun (WGS) entry which is preliminary data.</text>
</comment>
<dbReference type="Pfam" id="PF04085">
    <property type="entry name" value="MreC"/>
    <property type="match status" value="1"/>
</dbReference>
<dbReference type="Gene3D" id="2.40.10.350">
    <property type="entry name" value="Rod shape-determining protein MreC, domain 2"/>
    <property type="match status" value="1"/>
</dbReference>
<dbReference type="PANTHER" id="PTHR34138">
    <property type="entry name" value="CELL SHAPE-DETERMINING PROTEIN MREC"/>
    <property type="match status" value="1"/>
</dbReference>
<dbReference type="PIRSF" id="PIRSF038471">
    <property type="entry name" value="MreC"/>
    <property type="match status" value="1"/>
</dbReference>
<feature type="domain" description="Rod shape-determining protein MreC beta-barrel core" evidence="6">
    <location>
        <begin position="123"/>
        <end position="276"/>
    </location>
</feature>
<dbReference type="OMA" id="RDMTVLN"/>
<evidence type="ECO:0000256" key="4">
    <source>
        <dbReference type="ARBA" id="ARBA00032089"/>
    </source>
</evidence>
<dbReference type="GO" id="GO:0008360">
    <property type="term" value="P:regulation of cell shape"/>
    <property type="evidence" value="ECO:0007669"/>
    <property type="project" value="UniProtKB-KW"/>
</dbReference>
<dbReference type="InterPro" id="IPR042175">
    <property type="entry name" value="Cell/Rod_MreC_2"/>
</dbReference>
<dbReference type="InterPro" id="IPR055342">
    <property type="entry name" value="MreC_beta-barrel_core"/>
</dbReference>
<dbReference type="Proteomes" id="UP000216133">
    <property type="component" value="Unassembled WGS sequence"/>
</dbReference>
<accession>A0A268P146</accession>
<comment type="similarity">
    <text evidence="1 5">Belongs to the MreC family.</text>
</comment>
<proteinExistence type="inferred from homology"/>
<evidence type="ECO:0000256" key="3">
    <source>
        <dbReference type="ARBA" id="ARBA00022960"/>
    </source>
</evidence>
<reference evidence="9 10" key="1">
    <citation type="submission" date="2017-07" db="EMBL/GenBank/DDBJ databases">
        <title>Isolation and whole genome analysis of endospore-forming bacteria from heroin.</title>
        <authorList>
            <person name="Kalinowski J."/>
            <person name="Ahrens B."/>
            <person name="Al-Dilaimi A."/>
            <person name="Winkler A."/>
            <person name="Wibberg D."/>
            <person name="Schleenbecker U."/>
            <person name="Ruckert C."/>
            <person name="Wolfel R."/>
            <person name="Grass G."/>
        </authorList>
    </citation>
    <scope>NUCLEOTIDE SEQUENCE [LARGE SCALE GENOMIC DNA]</scope>
    <source>
        <strain evidence="8 9">7523-2</strain>
        <strain evidence="7 10">7539</strain>
    </source>
</reference>
<name>A0A268P146_SHOCL</name>
<keyword evidence="3 5" id="KW-0133">Cell shape</keyword>
<dbReference type="EMBL" id="NPCC01000008">
    <property type="protein sequence ID" value="PAE89474.1"/>
    <property type="molecule type" value="Genomic_DNA"/>
</dbReference>
<organism evidence="7 10">
    <name type="scientific">Shouchella clausii</name>
    <name type="common">Alkalihalobacillus clausii</name>
    <dbReference type="NCBI Taxonomy" id="79880"/>
    <lineage>
        <taxon>Bacteria</taxon>
        <taxon>Bacillati</taxon>
        <taxon>Bacillota</taxon>
        <taxon>Bacilli</taxon>
        <taxon>Bacillales</taxon>
        <taxon>Bacillaceae</taxon>
        <taxon>Shouchella</taxon>
    </lineage>
</organism>